<dbReference type="Proteomes" id="UP000002221">
    <property type="component" value="Chromosome"/>
</dbReference>
<evidence type="ECO:0008006" key="5">
    <source>
        <dbReference type="Google" id="ProtNLM"/>
    </source>
</evidence>
<reference evidence="3 4" key="1">
    <citation type="journal article" date="2009" name="Stand. Genomic Sci.">
        <title>Complete genome sequence of Rhodothermus marinus type strain (R-10).</title>
        <authorList>
            <person name="Nolan M."/>
            <person name="Tindall B.J."/>
            <person name="Pomrenke H."/>
            <person name="Lapidus A."/>
            <person name="Copeland A."/>
            <person name="Glavina Del Rio T."/>
            <person name="Lucas S."/>
            <person name="Chen F."/>
            <person name="Tice H."/>
            <person name="Cheng J.F."/>
            <person name="Saunders E."/>
            <person name="Han C."/>
            <person name="Bruce D."/>
            <person name="Goodwin L."/>
            <person name="Chain P."/>
            <person name="Pitluck S."/>
            <person name="Ovchinikova G."/>
            <person name="Pati A."/>
            <person name="Ivanova N."/>
            <person name="Mavromatis K."/>
            <person name="Chen A."/>
            <person name="Palaniappan K."/>
            <person name="Land M."/>
            <person name="Hauser L."/>
            <person name="Chang Y.J."/>
            <person name="Jeffries C.D."/>
            <person name="Brettin T."/>
            <person name="Goker M."/>
            <person name="Bristow J."/>
            <person name="Eisen J.A."/>
            <person name="Markowitz V."/>
            <person name="Hugenholtz P."/>
            <person name="Kyrpides N.C."/>
            <person name="Klenk H.P."/>
            <person name="Detter J.C."/>
        </authorList>
    </citation>
    <scope>NUCLEOTIDE SEQUENCE [LARGE SCALE GENOMIC DNA]</scope>
    <source>
        <strain evidence="4">ATCC 43812 / DSM 4252 / R-10</strain>
    </source>
</reference>
<keyword evidence="4" id="KW-1185">Reference proteome</keyword>
<feature type="signal peptide" evidence="2">
    <location>
        <begin position="1"/>
        <end position="21"/>
    </location>
</feature>
<dbReference type="KEGG" id="rmr:Rmar_1379"/>
<organism evidence="3 4">
    <name type="scientific">Rhodothermus marinus (strain ATCC 43812 / DSM 4252 / R-10)</name>
    <name type="common">Rhodothermus obamensis</name>
    <dbReference type="NCBI Taxonomy" id="518766"/>
    <lineage>
        <taxon>Bacteria</taxon>
        <taxon>Pseudomonadati</taxon>
        <taxon>Rhodothermota</taxon>
        <taxon>Rhodothermia</taxon>
        <taxon>Rhodothermales</taxon>
        <taxon>Rhodothermaceae</taxon>
        <taxon>Rhodothermus</taxon>
    </lineage>
</organism>
<evidence type="ECO:0000313" key="3">
    <source>
        <dbReference type="EMBL" id="ACY48268.1"/>
    </source>
</evidence>
<dbReference type="OrthoDB" id="1525179at2"/>
<dbReference type="HOGENOM" id="CLU_1106440_0_0_10"/>
<name>D0MIG0_RHOM4</name>
<feature type="compositionally biased region" description="Basic and acidic residues" evidence="1">
    <location>
        <begin position="232"/>
        <end position="244"/>
    </location>
</feature>
<protein>
    <recommendedName>
        <fullName evidence="5">DUF4175 domain-containing protein</fullName>
    </recommendedName>
</protein>
<gene>
    <name evidence="3" type="ordered locus">Rmar_1379</name>
</gene>
<sequence>MYTVIKRLVLGLTLLSMPALAQQHGHQMMRPDTARGMMQGGMMGQMGMMPMMQMMPRMMGMMQQGMMMQNPLHRATMMAFVLPAMADTLGLSEQQQRQLGELKQRMLQAHRARQQEIRQHQQALQALFQNEQQPDPAALREHLQAIARLEVDDRLAPYETFRQMLQVLNDAQRERLRGMQPHQLMAYMMRLPMMEMMPMMHMMHGREGMMRMMQGGMMPMMQMMQGGMPMHRQMEGQHGHDQDGHHHHRPR</sequence>
<feature type="region of interest" description="Disordered" evidence="1">
    <location>
        <begin position="231"/>
        <end position="251"/>
    </location>
</feature>
<proteinExistence type="predicted"/>
<dbReference type="AlphaFoldDB" id="D0MIG0"/>
<dbReference type="Gene3D" id="1.20.120.1490">
    <property type="match status" value="1"/>
</dbReference>
<dbReference type="eggNOG" id="ENOG502ZGTN">
    <property type="taxonomic scope" value="Bacteria"/>
</dbReference>
<dbReference type="RefSeq" id="WP_012843879.1">
    <property type="nucleotide sequence ID" value="NC_013501.1"/>
</dbReference>
<dbReference type="STRING" id="518766.Rmar_1379"/>
<feature type="chain" id="PRO_5003011385" description="DUF4175 domain-containing protein" evidence="2">
    <location>
        <begin position="22"/>
        <end position="251"/>
    </location>
</feature>
<evidence type="ECO:0000313" key="4">
    <source>
        <dbReference type="Proteomes" id="UP000002221"/>
    </source>
</evidence>
<dbReference type="EMBL" id="CP001807">
    <property type="protein sequence ID" value="ACY48268.1"/>
    <property type="molecule type" value="Genomic_DNA"/>
</dbReference>
<evidence type="ECO:0000256" key="1">
    <source>
        <dbReference type="SAM" id="MobiDB-lite"/>
    </source>
</evidence>
<accession>D0MIG0</accession>
<keyword evidence="2" id="KW-0732">Signal</keyword>
<evidence type="ECO:0000256" key="2">
    <source>
        <dbReference type="SAM" id="SignalP"/>
    </source>
</evidence>